<evidence type="ECO:0000256" key="10">
    <source>
        <dbReference type="SAM" id="Phobius"/>
    </source>
</evidence>
<keyword evidence="6 9" id="KW-0812">Transmembrane</keyword>
<keyword evidence="5" id="KW-0997">Cell inner membrane</keyword>
<evidence type="ECO:0000256" key="8">
    <source>
        <dbReference type="ARBA" id="ARBA00023136"/>
    </source>
</evidence>
<dbReference type="Gene3D" id="1.20.81.30">
    <property type="entry name" value="Type II secretion system (T2SS), domain F"/>
    <property type="match status" value="2"/>
</dbReference>
<feature type="transmembrane region" description="Helical" evidence="10">
    <location>
        <begin position="176"/>
        <end position="197"/>
    </location>
</feature>
<dbReference type="EMBL" id="PFQX01000023">
    <property type="protein sequence ID" value="PJC65462.1"/>
    <property type="molecule type" value="Genomic_DNA"/>
</dbReference>
<accession>A0A2M8G1V3</accession>
<dbReference type="PRINTS" id="PR00812">
    <property type="entry name" value="BCTERIALGSPF"/>
</dbReference>
<comment type="caution">
    <text evidence="12">The sequence shown here is derived from an EMBL/GenBank/DDBJ whole genome shotgun (WGS) entry which is preliminary data.</text>
</comment>
<protein>
    <recommendedName>
        <fullName evidence="11">Type II secretion system protein GspF domain-containing protein</fullName>
    </recommendedName>
</protein>
<comment type="subcellular location">
    <subcellularLocation>
        <location evidence="1">Cell inner membrane</location>
        <topology evidence="1">Multi-pass membrane protein</topology>
    </subcellularLocation>
    <subcellularLocation>
        <location evidence="9">Cell membrane</location>
        <topology evidence="9">Multi-pass membrane protein</topology>
    </subcellularLocation>
</comment>
<proteinExistence type="inferred from homology"/>
<evidence type="ECO:0000313" key="12">
    <source>
        <dbReference type="EMBL" id="PJC65462.1"/>
    </source>
</evidence>
<dbReference type="PANTHER" id="PTHR30012:SF0">
    <property type="entry name" value="TYPE II SECRETION SYSTEM PROTEIN F-RELATED"/>
    <property type="match status" value="1"/>
</dbReference>
<feature type="transmembrane region" description="Helical" evidence="10">
    <location>
        <begin position="122"/>
        <end position="145"/>
    </location>
</feature>
<keyword evidence="3 9" id="KW-0813">Transport</keyword>
<feature type="domain" description="Type II secretion system protein GspF" evidence="11">
    <location>
        <begin position="227"/>
        <end position="349"/>
    </location>
</feature>
<comment type="similarity">
    <text evidence="2 9">Belongs to the GSP F family.</text>
</comment>
<reference evidence="13" key="1">
    <citation type="submission" date="2017-09" db="EMBL/GenBank/DDBJ databases">
        <title>Depth-based differentiation of microbial function through sediment-hosted aquifers and enrichment of novel symbionts in the deep terrestrial subsurface.</title>
        <authorList>
            <person name="Probst A.J."/>
            <person name="Ladd B."/>
            <person name="Jarett J.K."/>
            <person name="Geller-Mcgrath D.E."/>
            <person name="Sieber C.M.K."/>
            <person name="Emerson J.B."/>
            <person name="Anantharaman K."/>
            <person name="Thomas B.C."/>
            <person name="Malmstrom R."/>
            <person name="Stieglmeier M."/>
            <person name="Klingl A."/>
            <person name="Woyke T."/>
            <person name="Ryan C.M."/>
            <person name="Banfield J.F."/>
        </authorList>
    </citation>
    <scope>NUCLEOTIDE SEQUENCE [LARGE SCALE GENOMIC DNA]</scope>
</reference>
<dbReference type="FunFam" id="1.20.81.30:FF:000001">
    <property type="entry name" value="Type II secretion system protein F"/>
    <property type="match status" value="1"/>
</dbReference>
<feature type="domain" description="Type II secretion system protein GspF" evidence="11">
    <location>
        <begin position="23"/>
        <end position="146"/>
    </location>
</feature>
<dbReference type="InterPro" id="IPR042094">
    <property type="entry name" value="T2SS_GspF_sf"/>
</dbReference>
<evidence type="ECO:0000256" key="4">
    <source>
        <dbReference type="ARBA" id="ARBA00022475"/>
    </source>
</evidence>
<gene>
    <name evidence="12" type="ORF">CO020_00520</name>
</gene>
<keyword evidence="7 10" id="KW-1133">Transmembrane helix</keyword>
<dbReference type="GO" id="GO:0015628">
    <property type="term" value="P:protein secretion by the type II secretion system"/>
    <property type="evidence" value="ECO:0007669"/>
    <property type="project" value="TreeGrafter"/>
</dbReference>
<dbReference type="PROSITE" id="PS00874">
    <property type="entry name" value="T2SP_F"/>
    <property type="match status" value="1"/>
</dbReference>
<dbReference type="Pfam" id="PF00482">
    <property type="entry name" value="T2SSF"/>
    <property type="match status" value="2"/>
</dbReference>
<evidence type="ECO:0000313" key="13">
    <source>
        <dbReference type="Proteomes" id="UP000229674"/>
    </source>
</evidence>
<evidence type="ECO:0000256" key="1">
    <source>
        <dbReference type="ARBA" id="ARBA00004429"/>
    </source>
</evidence>
<evidence type="ECO:0000256" key="6">
    <source>
        <dbReference type="ARBA" id="ARBA00022692"/>
    </source>
</evidence>
<dbReference type="InterPro" id="IPR003004">
    <property type="entry name" value="GspF/PilC"/>
</dbReference>
<dbReference type="GO" id="GO:0005886">
    <property type="term" value="C:plasma membrane"/>
    <property type="evidence" value="ECO:0007669"/>
    <property type="project" value="UniProtKB-SubCell"/>
</dbReference>
<evidence type="ECO:0000256" key="3">
    <source>
        <dbReference type="ARBA" id="ARBA00022448"/>
    </source>
</evidence>
<evidence type="ECO:0000256" key="9">
    <source>
        <dbReference type="RuleBase" id="RU003923"/>
    </source>
</evidence>
<feature type="transmembrane region" description="Helical" evidence="10">
    <location>
        <begin position="330"/>
        <end position="351"/>
    </location>
</feature>
<keyword evidence="4" id="KW-1003">Cell membrane</keyword>
<organism evidence="12 13">
    <name type="scientific">Candidatus Colwellbacteria bacterium CG_4_9_14_0_2_um_filter_50_12</name>
    <dbReference type="NCBI Taxonomy" id="1974538"/>
    <lineage>
        <taxon>Bacteria</taxon>
        <taxon>Candidatus Colwelliibacteriota</taxon>
    </lineage>
</organism>
<evidence type="ECO:0000256" key="5">
    <source>
        <dbReference type="ARBA" id="ARBA00022519"/>
    </source>
</evidence>
<keyword evidence="8 10" id="KW-0472">Membrane</keyword>
<dbReference type="InterPro" id="IPR018076">
    <property type="entry name" value="T2SS_GspF_dom"/>
</dbReference>
<dbReference type="Proteomes" id="UP000229674">
    <property type="component" value="Unassembled WGS sequence"/>
</dbReference>
<sequence>MSKFWNSVQNVFLRIPLAERILFAKHLSMMLKSGMTTVESLKLVRRQIKSRRFGTLLDSAITDVENGQFLAEAFAPLEHVFGELFINIVKLGETSGTLSENLEYLAGEMKKSRGLRAKVRSAVIYPIVILVATLGLTGILVFFVLPKILPVFASLRIDLPLSTRILVGTAVFLNNYYLWLIGGFIAAALVLPLLLRLPKIRYAYHRLILLTPLVGRVSTNYNIANLTRTLGLLLKSGVKIVEAVTTAADIMPNLIYRRALREAAEEVKKGGSLYRYFEQHPHVFPTTVSRMIEVGEKTGNLDANLLYLADFYESEVDDTVKNLASTLEPVLLVTMGALVGFVVISIITPIYEVTQSLGGHR</sequence>
<evidence type="ECO:0000259" key="11">
    <source>
        <dbReference type="Pfam" id="PF00482"/>
    </source>
</evidence>
<evidence type="ECO:0000256" key="7">
    <source>
        <dbReference type="ARBA" id="ARBA00022989"/>
    </source>
</evidence>
<dbReference type="AlphaFoldDB" id="A0A2M8G1V3"/>
<evidence type="ECO:0000256" key="2">
    <source>
        <dbReference type="ARBA" id="ARBA00005745"/>
    </source>
</evidence>
<dbReference type="PANTHER" id="PTHR30012">
    <property type="entry name" value="GENERAL SECRETION PATHWAY PROTEIN"/>
    <property type="match status" value="1"/>
</dbReference>
<name>A0A2M8G1V3_9BACT</name>
<dbReference type="InterPro" id="IPR001992">
    <property type="entry name" value="T2SS_GspF/T4SS_PilC_CS"/>
</dbReference>